<dbReference type="PANTHER" id="PTHR42850:SF2">
    <property type="entry name" value="BLL5683 PROTEIN"/>
    <property type="match status" value="1"/>
</dbReference>
<dbReference type="PANTHER" id="PTHR42850">
    <property type="entry name" value="METALLOPHOSPHOESTERASE"/>
    <property type="match status" value="1"/>
</dbReference>
<protein>
    <submittedName>
        <fullName evidence="3">Predicted phosphodiesterase</fullName>
    </submittedName>
</protein>
<keyword evidence="4" id="KW-1185">Reference proteome</keyword>
<dbReference type="EMBL" id="FRBW01000002">
    <property type="protein sequence ID" value="SHM12804.1"/>
    <property type="molecule type" value="Genomic_DNA"/>
</dbReference>
<dbReference type="InterPro" id="IPR011152">
    <property type="entry name" value="Pesterase_MJ0912"/>
</dbReference>
<dbReference type="GO" id="GO:0005737">
    <property type="term" value="C:cytoplasm"/>
    <property type="evidence" value="ECO:0007669"/>
    <property type="project" value="TreeGrafter"/>
</dbReference>
<organism evidence="3 4">
    <name type="scientific">Roseibium suaedae</name>
    <dbReference type="NCBI Taxonomy" id="735517"/>
    <lineage>
        <taxon>Bacteria</taxon>
        <taxon>Pseudomonadati</taxon>
        <taxon>Pseudomonadota</taxon>
        <taxon>Alphaproteobacteria</taxon>
        <taxon>Hyphomicrobiales</taxon>
        <taxon>Stappiaceae</taxon>
        <taxon>Roseibium</taxon>
    </lineage>
</organism>
<dbReference type="Pfam" id="PF12850">
    <property type="entry name" value="Metallophos_2"/>
    <property type="match status" value="1"/>
</dbReference>
<dbReference type="Proteomes" id="UP000186002">
    <property type="component" value="Unassembled WGS sequence"/>
</dbReference>
<dbReference type="RefSeq" id="WP_073012139.1">
    <property type="nucleotide sequence ID" value="NZ_FRBW01000002.1"/>
</dbReference>
<proteinExistence type="inferred from homology"/>
<comment type="similarity">
    <text evidence="1">Belongs to the metallophosphoesterase superfamily. YfcE family.</text>
</comment>
<dbReference type="PIRSF" id="PIRSF000883">
    <property type="entry name" value="Pesterase_MJ0912"/>
    <property type="match status" value="1"/>
</dbReference>
<dbReference type="InterPro" id="IPR029052">
    <property type="entry name" value="Metallo-depent_PP-like"/>
</dbReference>
<dbReference type="InterPro" id="IPR050126">
    <property type="entry name" value="Ap4A_hydrolase"/>
</dbReference>
<evidence type="ECO:0000313" key="3">
    <source>
        <dbReference type="EMBL" id="SHM12804.1"/>
    </source>
</evidence>
<evidence type="ECO:0000313" key="4">
    <source>
        <dbReference type="Proteomes" id="UP000186002"/>
    </source>
</evidence>
<dbReference type="OrthoDB" id="9813918at2"/>
<feature type="domain" description="Calcineurin-like phosphoesterase" evidence="2">
    <location>
        <begin position="1"/>
        <end position="178"/>
    </location>
</feature>
<dbReference type="Gene3D" id="3.60.21.10">
    <property type="match status" value="1"/>
</dbReference>
<dbReference type="InterPro" id="IPR024654">
    <property type="entry name" value="Calcineurin-like_PHP_lpxH"/>
</dbReference>
<dbReference type="STRING" id="735517.SAMN05444272_1847"/>
<dbReference type="AlphaFoldDB" id="A0A1M7G8S2"/>
<sequence>MKIAVIADIHANVLALEAVLADLKHEAPDLVVNLGDCVSGPLWPEETACLLRDLEWPTVRGNHDRVVVAGNVPPTNRTDSFTCGRLSSESLDWLSGLPPVIELEDDILLCHGTPEDDQAHLTEVIADGRLTLARQETIAGRLEGVQAQLIFTGHTHIPRLVRLPAKPQIILNPGSVGLSGYLDDLPVPHVSEAGTPHARYAIAEKTTAGWRFDLRAVTYDWDMAAAEALKNGRPDWARALATGFYE</sequence>
<gene>
    <name evidence="3" type="ORF">SAMN05444272_1847</name>
</gene>
<accession>A0A1M7G8S2</accession>
<name>A0A1M7G8S2_9HYPH</name>
<dbReference type="SUPFAM" id="SSF56300">
    <property type="entry name" value="Metallo-dependent phosphatases"/>
    <property type="match status" value="1"/>
</dbReference>
<evidence type="ECO:0000256" key="1">
    <source>
        <dbReference type="ARBA" id="ARBA00008950"/>
    </source>
</evidence>
<reference evidence="3 4" key="1">
    <citation type="submission" date="2016-11" db="EMBL/GenBank/DDBJ databases">
        <authorList>
            <person name="Jaros S."/>
            <person name="Januszkiewicz K."/>
            <person name="Wedrychowicz H."/>
        </authorList>
    </citation>
    <scope>NUCLEOTIDE SEQUENCE [LARGE SCALE GENOMIC DNA]</scope>
    <source>
        <strain evidence="3 4">DSM 22153</strain>
    </source>
</reference>
<dbReference type="GO" id="GO:0016791">
    <property type="term" value="F:phosphatase activity"/>
    <property type="evidence" value="ECO:0007669"/>
    <property type="project" value="TreeGrafter"/>
</dbReference>
<evidence type="ECO:0000259" key="2">
    <source>
        <dbReference type="Pfam" id="PF12850"/>
    </source>
</evidence>
<dbReference type="CDD" id="cd00838">
    <property type="entry name" value="MPP_superfamily"/>
    <property type="match status" value="1"/>
</dbReference>